<dbReference type="Proteomes" id="UP001597419">
    <property type="component" value="Unassembled WGS sequence"/>
</dbReference>
<comment type="caution">
    <text evidence="1">The sequence shown here is derived from an EMBL/GenBank/DDBJ whole genome shotgun (WGS) entry which is preliminary data.</text>
</comment>
<sequence length="44" mass="5005">MALFVLLIILFWAYRLERIYPAVERDLAARRAAAADRSSLPLGD</sequence>
<evidence type="ECO:0000313" key="2">
    <source>
        <dbReference type="Proteomes" id="UP001597419"/>
    </source>
</evidence>
<reference evidence="2" key="1">
    <citation type="journal article" date="2019" name="Int. J. Syst. Evol. Microbiol.">
        <title>The Global Catalogue of Microorganisms (GCM) 10K type strain sequencing project: providing services to taxonomists for standard genome sequencing and annotation.</title>
        <authorList>
            <consortium name="The Broad Institute Genomics Platform"/>
            <consortium name="The Broad Institute Genome Sequencing Center for Infectious Disease"/>
            <person name="Wu L."/>
            <person name="Ma J."/>
        </authorList>
    </citation>
    <scope>NUCLEOTIDE SEQUENCE [LARGE SCALE GENOMIC DNA]</scope>
    <source>
        <strain evidence="2">CGMCC 4.7643</strain>
    </source>
</reference>
<gene>
    <name evidence="1" type="ORF">ACFSYJ_43045</name>
</gene>
<dbReference type="RefSeq" id="WP_345407153.1">
    <property type="nucleotide sequence ID" value="NZ_BAABHG010000021.1"/>
</dbReference>
<protein>
    <submittedName>
        <fullName evidence="1">Uncharacterized protein</fullName>
    </submittedName>
</protein>
<evidence type="ECO:0000313" key="1">
    <source>
        <dbReference type="EMBL" id="MFD2465458.1"/>
    </source>
</evidence>
<name>A0ABW5GX94_9PSEU</name>
<accession>A0ABW5GX94</accession>
<proteinExistence type="predicted"/>
<keyword evidence="2" id="KW-1185">Reference proteome</keyword>
<dbReference type="EMBL" id="JBHUKU010000033">
    <property type="protein sequence ID" value="MFD2465458.1"/>
    <property type="molecule type" value="Genomic_DNA"/>
</dbReference>
<organism evidence="1 2">
    <name type="scientific">Amycolatopsis samaneae</name>
    <dbReference type="NCBI Taxonomy" id="664691"/>
    <lineage>
        <taxon>Bacteria</taxon>
        <taxon>Bacillati</taxon>
        <taxon>Actinomycetota</taxon>
        <taxon>Actinomycetes</taxon>
        <taxon>Pseudonocardiales</taxon>
        <taxon>Pseudonocardiaceae</taxon>
        <taxon>Amycolatopsis</taxon>
    </lineage>
</organism>